<evidence type="ECO:0000313" key="3">
    <source>
        <dbReference type="Proteomes" id="UP000321863"/>
    </source>
</evidence>
<dbReference type="EMBL" id="BJYJ01000001">
    <property type="protein sequence ID" value="GEN74287.1"/>
    <property type="molecule type" value="Genomic_DNA"/>
</dbReference>
<dbReference type="Proteomes" id="UP000321863">
    <property type="component" value="Unassembled WGS sequence"/>
</dbReference>
<dbReference type="CDD" id="cd04662">
    <property type="entry name" value="NUDIX_Hydrolase"/>
    <property type="match status" value="1"/>
</dbReference>
<dbReference type="InterPro" id="IPR015797">
    <property type="entry name" value="NUDIX_hydrolase-like_dom_sf"/>
</dbReference>
<organism evidence="2 3">
    <name type="scientific">Chryseobacterium hagamense</name>
    <dbReference type="NCBI Taxonomy" id="395935"/>
    <lineage>
        <taxon>Bacteria</taxon>
        <taxon>Pseudomonadati</taxon>
        <taxon>Bacteroidota</taxon>
        <taxon>Flavobacteriia</taxon>
        <taxon>Flavobacteriales</taxon>
        <taxon>Weeksellaceae</taxon>
        <taxon>Chryseobacterium group</taxon>
        <taxon>Chryseobacterium</taxon>
    </lineage>
</organism>
<feature type="domain" description="Nudix hydrolase" evidence="1">
    <location>
        <begin position="1"/>
        <end position="148"/>
    </location>
</feature>
<protein>
    <submittedName>
        <fullName evidence="2">NTP pyrophosphohydrolase</fullName>
    </submittedName>
</protein>
<evidence type="ECO:0000313" key="2">
    <source>
        <dbReference type="EMBL" id="GEN74287.1"/>
    </source>
</evidence>
<name>A0A511YGF3_9FLAO</name>
<dbReference type="GO" id="GO:0006754">
    <property type="term" value="P:ATP biosynthetic process"/>
    <property type="evidence" value="ECO:0007669"/>
    <property type="project" value="TreeGrafter"/>
</dbReference>
<dbReference type="SUPFAM" id="SSF55811">
    <property type="entry name" value="Nudix"/>
    <property type="match status" value="1"/>
</dbReference>
<dbReference type="GO" id="GO:0006167">
    <property type="term" value="P:AMP biosynthetic process"/>
    <property type="evidence" value="ECO:0007669"/>
    <property type="project" value="TreeGrafter"/>
</dbReference>
<dbReference type="PANTHER" id="PTHR21340">
    <property type="entry name" value="DIADENOSINE 5,5-P1,P4-TETRAPHOSPHATE PYROPHOSPHOHYDROLASE MUTT"/>
    <property type="match status" value="1"/>
</dbReference>
<gene>
    <name evidence="2" type="ORF">CHA01nite_00270</name>
</gene>
<reference evidence="2 3" key="1">
    <citation type="submission" date="2019-07" db="EMBL/GenBank/DDBJ databases">
        <title>Whole genome shotgun sequence of Chryseobacterium hagamense NBRC 105253.</title>
        <authorList>
            <person name="Hosoyama A."/>
            <person name="Uohara A."/>
            <person name="Ohji S."/>
            <person name="Ichikawa N."/>
        </authorList>
    </citation>
    <scope>NUCLEOTIDE SEQUENCE [LARGE SCALE GENOMIC DNA]</scope>
    <source>
        <strain evidence="2 3">NBRC 105253</strain>
    </source>
</reference>
<dbReference type="Pfam" id="PF00293">
    <property type="entry name" value="NUDIX"/>
    <property type="match status" value="1"/>
</dbReference>
<evidence type="ECO:0000259" key="1">
    <source>
        <dbReference type="PROSITE" id="PS51462"/>
    </source>
</evidence>
<dbReference type="PANTHER" id="PTHR21340:SF7">
    <property type="entry name" value="NUDIX HYDROLASE DOMAIN-CONTAINING PROTEIN"/>
    <property type="match status" value="1"/>
</dbReference>
<dbReference type="RefSeq" id="WP_146939193.1">
    <property type="nucleotide sequence ID" value="NZ_BJYJ01000001.1"/>
</dbReference>
<keyword evidence="2" id="KW-0378">Hydrolase</keyword>
<accession>A0A511YGF3</accession>
<keyword evidence="3" id="KW-1185">Reference proteome</keyword>
<dbReference type="PROSITE" id="PS51462">
    <property type="entry name" value="NUDIX"/>
    <property type="match status" value="1"/>
</dbReference>
<dbReference type="InterPro" id="IPR051325">
    <property type="entry name" value="Nudix_hydrolase_domain"/>
</dbReference>
<sequence>MKTSAGILLFKRENEKFFYFLVHPGGPFWKSKDLGAWSVPKGEASEEESLMERALQEFYEETGKKISGNFIELRPVKQKAGKTVHAWALESDLETDGLYSNTISISWPPKSGKAIEIPEVDRWEWFESGEAKKKINSAQCDFILQLEEILNPDHR</sequence>
<dbReference type="InterPro" id="IPR000086">
    <property type="entry name" value="NUDIX_hydrolase_dom"/>
</dbReference>
<proteinExistence type="predicted"/>
<dbReference type="AlphaFoldDB" id="A0A511YGF3"/>
<dbReference type="OrthoDB" id="954553at2"/>
<dbReference type="Gene3D" id="3.90.79.10">
    <property type="entry name" value="Nucleoside Triphosphate Pyrophosphohydrolase"/>
    <property type="match status" value="1"/>
</dbReference>
<dbReference type="GO" id="GO:0004081">
    <property type="term" value="F:bis(5'-nucleosyl)-tetraphosphatase (asymmetrical) activity"/>
    <property type="evidence" value="ECO:0007669"/>
    <property type="project" value="TreeGrafter"/>
</dbReference>
<comment type="caution">
    <text evidence="2">The sequence shown here is derived from an EMBL/GenBank/DDBJ whole genome shotgun (WGS) entry which is preliminary data.</text>
</comment>